<evidence type="ECO:0000313" key="16">
    <source>
        <dbReference type="Proteomes" id="UP001186944"/>
    </source>
</evidence>
<dbReference type="SUPFAM" id="SSF53098">
    <property type="entry name" value="Ribonuclease H-like"/>
    <property type="match status" value="1"/>
</dbReference>
<evidence type="ECO:0000256" key="4">
    <source>
        <dbReference type="ARBA" id="ARBA00022722"/>
    </source>
</evidence>
<keyword evidence="9" id="KW-0229">DNA integration</keyword>
<dbReference type="GO" id="GO:0004190">
    <property type="term" value="F:aspartic-type endopeptidase activity"/>
    <property type="evidence" value="ECO:0007669"/>
    <property type="project" value="InterPro"/>
</dbReference>
<dbReference type="Pfam" id="PF17921">
    <property type="entry name" value="Integrase_H2C2"/>
    <property type="match status" value="1"/>
</dbReference>
<dbReference type="Gene3D" id="3.10.20.370">
    <property type="match status" value="1"/>
</dbReference>
<evidence type="ECO:0000259" key="13">
    <source>
        <dbReference type="PROSITE" id="PS50878"/>
    </source>
</evidence>
<feature type="domain" description="Integrase catalytic" evidence="14">
    <location>
        <begin position="997"/>
        <end position="1156"/>
    </location>
</feature>
<dbReference type="PROSITE" id="PS50994">
    <property type="entry name" value="INTEGRASE"/>
    <property type="match status" value="1"/>
</dbReference>
<dbReference type="InterPro" id="IPR034122">
    <property type="entry name" value="Retropepsin-like_bacterial"/>
</dbReference>
<evidence type="ECO:0000256" key="2">
    <source>
        <dbReference type="ARBA" id="ARBA00022679"/>
    </source>
</evidence>
<keyword evidence="16" id="KW-1185">Reference proteome</keyword>
<dbReference type="PANTHER" id="PTHR37984:SF5">
    <property type="entry name" value="PROTEIN NYNRIN-LIKE"/>
    <property type="match status" value="1"/>
</dbReference>
<dbReference type="FunFam" id="3.10.10.10:FF:000007">
    <property type="entry name" value="Retrovirus-related Pol polyprotein from transposon 17.6-like Protein"/>
    <property type="match status" value="1"/>
</dbReference>
<evidence type="ECO:0000256" key="9">
    <source>
        <dbReference type="ARBA" id="ARBA00022908"/>
    </source>
</evidence>
<dbReference type="Pfam" id="PF00665">
    <property type="entry name" value="rve"/>
    <property type="match status" value="1"/>
</dbReference>
<comment type="caution">
    <text evidence="15">The sequence shown here is derived from an EMBL/GenBank/DDBJ whole genome shotgun (WGS) entry which is preliminary data.</text>
</comment>
<keyword evidence="2" id="KW-0808">Transferase</keyword>
<dbReference type="InterPro" id="IPR054465">
    <property type="entry name" value="Integrase_p58-like_C"/>
</dbReference>
<dbReference type="SUPFAM" id="SSF56672">
    <property type="entry name" value="DNA/RNA polymerases"/>
    <property type="match status" value="1"/>
</dbReference>
<dbReference type="GO" id="GO:0015074">
    <property type="term" value="P:DNA integration"/>
    <property type="evidence" value="ECO:0007669"/>
    <property type="project" value="UniProtKB-KW"/>
</dbReference>
<dbReference type="EMBL" id="VSWD01000011">
    <property type="protein sequence ID" value="KAK3088838.1"/>
    <property type="molecule type" value="Genomic_DNA"/>
</dbReference>
<dbReference type="GO" id="GO:0006508">
    <property type="term" value="P:proteolysis"/>
    <property type="evidence" value="ECO:0007669"/>
    <property type="project" value="UniProtKB-KW"/>
</dbReference>
<dbReference type="SUPFAM" id="SSF50630">
    <property type="entry name" value="Acid proteases"/>
    <property type="match status" value="1"/>
</dbReference>
<dbReference type="InterPro" id="IPR041577">
    <property type="entry name" value="RT_RNaseH_2"/>
</dbReference>
<dbReference type="FunFam" id="3.30.420.10:FF:000032">
    <property type="entry name" value="Retrovirus-related Pol polyprotein from transposon 297-like Protein"/>
    <property type="match status" value="1"/>
</dbReference>
<dbReference type="InterPro" id="IPR001969">
    <property type="entry name" value="Aspartic_peptidase_AS"/>
</dbReference>
<dbReference type="CDD" id="cd09274">
    <property type="entry name" value="RNase_HI_RT_Ty3"/>
    <property type="match status" value="1"/>
</dbReference>
<dbReference type="PROSITE" id="PS50878">
    <property type="entry name" value="RT_POL"/>
    <property type="match status" value="1"/>
</dbReference>
<keyword evidence="1" id="KW-0645">Protease</keyword>
<dbReference type="Pfam" id="PF17919">
    <property type="entry name" value="RT_RNaseH_2"/>
    <property type="match status" value="1"/>
</dbReference>
<gene>
    <name evidence="15" type="ORF">FSP39_024413</name>
</gene>
<evidence type="ECO:0000256" key="7">
    <source>
        <dbReference type="ARBA" id="ARBA00022842"/>
    </source>
</evidence>
<dbReference type="Pfam" id="PF00078">
    <property type="entry name" value="RVT_1"/>
    <property type="match status" value="1"/>
</dbReference>
<accession>A0AA88XW49</accession>
<dbReference type="GO" id="GO:0003723">
    <property type="term" value="F:RNA binding"/>
    <property type="evidence" value="ECO:0007669"/>
    <property type="project" value="UniProtKB-KW"/>
</dbReference>
<keyword evidence="11" id="KW-0511">Multifunctional enzyme</keyword>
<keyword evidence="10" id="KW-0695">RNA-directed DNA polymerase</keyword>
<dbReference type="InterPro" id="IPR041588">
    <property type="entry name" value="Integrase_H2C2"/>
</dbReference>
<dbReference type="PROSITE" id="PS00141">
    <property type="entry name" value="ASP_PROTEASE"/>
    <property type="match status" value="1"/>
</dbReference>
<dbReference type="PANTHER" id="PTHR37984">
    <property type="entry name" value="PROTEIN CBG26694"/>
    <property type="match status" value="1"/>
</dbReference>
<dbReference type="InterPro" id="IPR021109">
    <property type="entry name" value="Peptidase_aspartic_dom_sf"/>
</dbReference>
<dbReference type="Gene3D" id="1.10.340.70">
    <property type="match status" value="1"/>
</dbReference>
<keyword evidence="3" id="KW-0548">Nucleotidyltransferase</keyword>
<protein>
    <recommendedName>
        <fullName evidence="17">Endonuclease</fullName>
    </recommendedName>
</protein>
<evidence type="ECO:0000256" key="5">
    <source>
        <dbReference type="ARBA" id="ARBA00022759"/>
    </source>
</evidence>
<dbReference type="InterPro" id="IPR001584">
    <property type="entry name" value="Integrase_cat-core"/>
</dbReference>
<evidence type="ECO:0000256" key="12">
    <source>
        <dbReference type="SAM" id="MobiDB-lite"/>
    </source>
</evidence>
<dbReference type="CDD" id="cd01647">
    <property type="entry name" value="RT_LTR"/>
    <property type="match status" value="1"/>
</dbReference>
<evidence type="ECO:0000313" key="15">
    <source>
        <dbReference type="EMBL" id="KAK3088838.1"/>
    </source>
</evidence>
<dbReference type="Proteomes" id="UP001186944">
    <property type="component" value="Unassembled WGS sequence"/>
</dbReference>
<dbReference type="FunFam" id="3.10.20.370:FF:000001">
    <property type="entry name" value="Retrovirus-related Pol polyprotein from transposon 17.6-like protein"/>
    <property type="match status" value="1"/>
</dbReference>
<dbReference type="Pfam" id="PF13975">
    <property type="entry name" value="gag-asp_proteas"/>
    <property type="match status" value="1"/>
</dbReference>
<proteinExistence type="predicted"/>
<name>A0AA88XW49_PINIB</name>
<evidence type="ECO:0008006" key="17">
    <source>
        <dbReference type="Google" id="ProtNLM"/>
    </source>
</evidence>
<feature type="region of interest" description="Disordered" evidence="12">
    <location>
        <begin position="1295"/>
        <end position="1344"/>
    </location>
</feature>
<feature type="compositionally biased region" description="Basic and acidic residues" evidence="12">
    <location>
        <begin position="1318"/>
        <end position="1328"/>
    </location>
</feature>
<dbReference type="InterPro" id="IPR012337">
    <property type="entry name" value="RNaseH-like_sf"/>
</dbReference>
<keyword evidence="6" id="KW-0378">Hydrolase</keyword>
<dbReference type="Gene3D" id="3.30.70.270">
    <property type="match status" value="2"/>
</dbReference>
<evidence type="ECO:0000256" key="11">
    <source>
        <dbReference type="ARBA" id="ARBA00023268"/>
    </source>
</evidence>
<dbReference type="Gene3D" id="3.30.420.10">
    <property type="entry name" value="Ribonuclease H-like superfamily/Ribonuclease H"/>
    <property type="match status" value="1"/>
</dbReference>
<dbReference type="CDD" id="cd05483">
    <property type="entry name" value="retropepsin_like_bacteria"/>
    <property type="match status" value="1"/>
</dbReference>
<dbReference type="InterPro" id="IPR043502">
    <property type="entry name" value="DNA/RNA_pol_sf"/>
</dbReference>
<evidence type="ECO:0000256" key="1">
    <source>
        <dbReference type="ARBA" id="ARBA00022670"/>
    </source>
</evidence>
<keyword evidence="7" id="KW-0460">Magnesium</keyword>
<dbReference type="FunFam" id="1.10.340.70:FF:000001">
    <property type="entry name" value="Retrovirus-related Pol polyprotein from transposon gypsy-like Protein"/>
    <property type="match status" value="1"/>
</dbReference>
<evidence type="ECO:0000256" key="8">
    <source>
        <dbReference type="ARBA" id="ARBA00022884"/>
    </source>
</evidence>
<dbReference type="GO" id="GO:0003964">
    <property type="term" value="F:RNA-directed DNA polymerase activity"/>
    <property type="evidence" value="ECO:0007669"/>
    <property type="project" value="UniProtKB-KW"/>
</dbReference>
<dbReference type="GO" id="GO:0004519">
    <property type="term" value="F:endonuclease activity"/>
    <property type="evidence" value="ECO:0007669"/>
    <property type="project" value="UniProtKB-KW"/>
</dbReference>
<organism evidence="15 16">
    <name type="scientific">Pinctada imbricata</name>
    <name type="common">Atlantic pearl-oyster</name>
    <name type="synonym">Pinctada martensii</name>
    <dbReference type="NCBI Taxonomy" id="66713"/>
    <lineage>
        <taxon>Eukaryota</taxon>
        <taxon>Metazoa</taxon>
        <taxon>Spiralia</taxon>
        <taxon>Lophotrochozoa</taxon>
        <taxon>Mollusca</taxon>
        <taxon>Bivalvia</taxon>
        <taxon>Autobranchia</taxon>
        <taxon>Pteriomorphia</taxon>
        <taxon>Pterioida</taxon>
        <taxon>Pterioidea</taxon>
        <taxon>Pteriidae</taxon>
        <taxon>Pinctada</taxon>
    </lineage>
</organism>
<dbReference type="InterPro" id="IPR036397">
    <property type="entry name" value="RNaseH_sf"/>
</dbReference>
<reference evidence="15" key="1">
    <citation type="submission" date="2019-08" db="EMBL/GenBank/DDBJ databases">
        <title>The improved chromosome-level genome for the pearl oyster Pinctada fucata martensii using PacBio sequencing and Hi-C.</title>
        <authorList>
            <person name="Zheng Z."/>
        </authorList>
    </citation>
    <scope>NUCLEOTIDE SEQUENCE</scope>
    <source>
        <strain evidence="15">ZZ-2019</strain>
        <tissue evidence="15">Adductor muscle</tissue>
    </source>
</reference>
<dbReference type="InterPro" id="IPR050951">
    <property type="entry name" value="Retrovirus_Pol_polyprotein"/>
</dbReference>
<evidence type="ECO:0000256" key="3">
    <source>
        <dbReference type="ARBA" id="ARBA00022695"/>
    </source>
</evidence>
<dbReference type="InterPro" id="IPR043128">
    <property type="entry name" value="Rev_trsase/Diguanyl_cyclase"/>
</dbReference>
<evidence type="ECO:0000259" key="14">
    <source>
        <dbReference type="PROSITE" id="PS50994"/>
    </source>
</evidence>
<evidence type="ECO:0000256" key="6">
    <source>
        <dbReference type="ARBA" id="ARBA00022801"/>
    </source>
</evidence>
<keyword evidence="4" id="KW-0540">Nuclease</keyword>
<sequence length="1344" mass="153277">MLAIFRRYGAQSTPRKSATTFGKRKSAALEADKPAEICITDKNRPTIQHSTVQTNAVTSDISQPKPDTDDILCENETNVKSLEVQPDVPIHHLNATSDSCLFCQVSVNNNKFNFVIDTGSSLTIVSSAVFHRLNIAMSALRISNINIRTADGNSLEVFGTLDLTFKLGTHTFTQNVVIAKLDNLSGIFGIDFLEANDMKIFINDRCLVSPTNTIPLFKDGEGKCCARIRMNSPVEVPAQSEMIIEGYVQGQMGKTFGLVESTQDLQSKGLLIAKSLVKTDGDRVAISVLNLRKYPQTLDSDQVLGKVQSVDEIITPENEQKNDNDNECSLPDHLSKLLEGASDKLSTEERNRLKSLLFKYQHIFAAPNCRVGQTSLVEHRIDTGDSPPVKVPQRRLPATQRKIVEQELSKMIENEIVEPSKSPWASPICLVRKKDQTYRFCIDFRRLNAITKKDAYPLPRVDDFLESLSGCSYFSTLDLAQGYWQCKMADSDKHKTAFSTHKGLYQFNVMPFGLCNAPTTFQRLMENVLGNLTWEKCLCYLDDIIIYGKTFSEAIQNLELVFECFRKANLKLKPSKCHLFLTEVSFLGHVVSAKGVQYDPSKIEAVKSWPTPQNVKEVKSFLGLAGYYRRFIPNFSAISFPLNRLMRKKQPFVWDDSCDSAFVKLKQLLTSSPILAFPTENDPFILDTDASLTGIGAVLSQIQNGEEVVIAYASKSLNKSQRRYCTTNRELLAVVTFVRHFRHFLLGRHFTIRSDHASLVWLRNFKEPEGIVARWISILDTFDYELQYRKGENHVNADSLSRVSHRKCKRLDCPGCNSPDSDKNDVTEAVAYVTLRSDQSKKTLSNWVQSWSQDEIRQMQSDDLVIGPFIKLKEKYEMKPDRSVVKLMSRNIRLMYSMWETFEILEGILYRKFVTEKGDTHLQLVAPMTIRNEILTQLHDNKTAGHLGRDKTISTIRQRFYWPGLSKDVKLWCKHCNICAKNKPGPGRSKAPMGHVYSNRPLDRIAIDILGPLPVTDDGNEYIMVLGDYFSKWKEAYPIKNHTAQTVADKLISEFICRFGVPSNIHTDQGREFESNLFKILCERLQINKTRTTPYHPQSDGLVERFNRTLLQMLTSFVSEARDDWDNHLPFIMMAYRATPHDSTMCTPNELMLGREVHLPVDILTSPPPGTFDNCCLPQYVEWVQNALQNSFDFVLEKTNSVVRRQKAYYDRGLKPRKFQKHDWVWRYYPPKADRKMSPSWIGPYIILDKLSNYTYKIQMNQTSKVIVAHVDDLKSCENTTGFVNWDTCTDETRTGMQNTGVRDTDTDIPTQTTQNIEQHENTKEPPKRSKYGRILKPNPKYSD</sequence>
<dbReference type="FunFam" id="3.30.70.270:FF:000020">
    <property type="entry name" value="Transposon Tf2-6 polyprotein-like Protein"/>
    <property type="match status" value="1"/>
</dbReference>
<dbReference type="InterPro" id="IPR000477">
    <property type="entry name" value="RT_dom"/>
</dbReference>
<dbReference type="Gene3D" id="3.10.10.10">
    <property type="entry name" value="HIV Type 1 Reverse Transcriptase, subunit A, domain 1"/>
    <property type="match status" value="1"/>
</dbReference>
<keyword evidence="5" id="KW-0255">Endonuclease</keyword>
<feature type="domain" description="Reverse transcriptase" evidence="13">
    <location>
        <begin position="412"/>
        <end position="591"/>
    </location>
</feature>
<dbReference type="Pfam" id="PF22938">
    <property type="entry name" value="Integrase_p58_C"/>
    <property type="match status" value="1"/>
</dbReference>
<evidence type="ECO:0000256" key="10">
    <source>
        <dbReference type="ARBA" id="ARBA00022918"/>
    </source>
</evidence>
<dbReference type="Gene3D" id="2.40.70.10">
    <property type="entry name" value="Acid Proteases"/>
    <property type="match status" value="1"/>
</dbReference>
<keyword evidence="8" id="KW-0694">RNA-binding</keyword>